<accession>A0AAD5T3I6</accession>
<keyword evidence="2" id="KW-1185">Reference proteome</keyword>
<proteinExistence type="predicted"/>
<dbReference type="AlphaFoldDB" id="A0AAD5T3I6"/>
<name>A0AAD5T3I6_9FUNG</name>
<sequence length="151" mass="17344">MNSMNVAEISYFSELRGAIKTEFPKALADIDASQIQLYSNKKHVTDIEDIPKTCYEKLRDGGSALTVHIPPPVKKVVRVFIPEEVRVWASRDEKDWDKKLALNYVEVYSVTDRHTTVGFDGLVSDIIDELKIRKVYLQNYLACKSEFDILF</sequence>
<comment type="caution">
    <text evidence="1">The sequence shown here is derived from an EMBL/GenBank/DDBJ whole genome shotgun (WGS) entry which is preliminary data.</text>
</comment>
<organism evidence="1 2">
    <name type="scientific">Physocladia obscura</name>
    <dbReference type="NCBI Taxonomy" id="109957"/>
    <lineage>
        <taxon>Eukaryota</taxon>
        <taxon>Fungi</taxon>
        <taxon>Fungi incertae sedis</taxon>
        <taxon>Chytridiomycota</taxon>
        <taxon>Chytridiomycota incertae sedis</taxon>
        <taxon>Chytridiomycetes</taxon>
        <taxon>Chytridiales</taxon>
        <taxon>Chytriomycetaceae</taxon>
        <taxon>Physocladia</taxon>
    </lineage>
</organism>
<dbReference type="Proteomes" id="UP001211907">
    <property type="component" value="Unassembled WGS sequence"/>
</dbReference>
<evidence type="ECO:0000313" key="2">
    <source>
        <dbReference type="Proteomes" id="UP001211907"/>
    </source>
</evidence>
<evidence type="ECO:0000313" key="1">
    <source>
        <dbReference type="EMBL" id="KAJ3127214.1"/>
    </source>
</evidence>
<reference evidence="1" key="1">
    <citation type="submission" date="2020-05" db="EMBL/GenBank/DDBJ databases">
        <title>Phylogenomic resolution of chytrid fungi.</title>
        <authorList>
            <person name="Stajich J.E."/>
            <person name="Amses K."/>
            <person name="Simmons R."/>
            <person name="Seto K."/>
            <person name="Myers J."/>
            <person name="Bonds A."/>
            <person name="Quandt C.A."/>
            <person name="Barry K."/>
            <person name="Liu P."/>
            <person name="Grigoriev I."/>
            <person name="Longcore J.E."/>
            <person name="James T.Y."/>
        </authorList>
    </citation>
    <scope>NUCLEOTIDE SEQUENCE</scope>
    <source>
        <strain evidence="1">JEL0513</strain>
    </source>
</reference>
<gene>
    <name evidence="1" type="ORF">HK100_009873</name>
</gene>
<protein>
    <submittedName>
        <fullName evidence="1">Uncharacterized protein</fullName>
    </submittedName>
</protein>
<dbReference type="EMBL" id="JADGJH010000523">
    <property type="protein sequence ID" value="KAJ3127214.1"/>
    <property type="molecule type" value="Genomic_DNA"/>
</dbReference>